<proteinExistence type="predicted"/>
<accession>A0A974XZ71</accession>
<protein>
    <recommendedName>
        <fullName evidence="5">Tetratricopeptide repeat protein</fullName>
    </recommendedName>
</protein>
<reference evidence="3 4" key="1">
    <citation type="submission" date="2021-03" db="EMBL/GenBank/DDBJ databases">
        <title>Lysobacter sp. nov. isolated from soil of gangwondo yeongwol, south Korea.</title>
        <authorList>
            <person name="Kim K.R."/>
            <person name="Kim K.H."/>
            <person name="Jeon C.O."/>
        </authorList>
    </citation>
    <scope>NUCLEOTIDE SEQUENCE [LARGE SCALE GENOMIC DNA]</scope>
    <source>
        <strain evidence="3 4">R19</strain>
    </source>
</reference>
<dbReference type="AlphaFoldDB" id="A0A974XZ71"/>
<feature type="region of interest" description="Disordered" evidence="1">
    <location>
        <begin position="1"/>
        <end position="32"/>
    </location>
</feature>
<evidence type="ECO:0000313" key="4">
    <source>
        <dbReference type="Proteomes" id="UP000639274"/>
    </source>
</evidence>
<dbReference type="KEGG" id="lsf:I8J32_000620"/>
<dbReference type="Proteomes" id="UP000639274">
    <property type="component" value="Chromosome"/>
</dbReference>
<keyword evidence="2" id="KW-1133">Transmembrane helix</keyword>
<keyword evidence="2" id="KW-0812">Transmembrane</keyword>
<dbReference type="InterPro" id="IPR011990">
    <property type="entry name" value="TPR-like_helical_dom_sf"/>
</dbReference>
<feature type="transmembrane region" description="Helical" evidence="2">
    <location>
        <begin position="60"/>
        <end position="79"/>
    </location>
</feature>
<gene>
    <name evidence="3" type="ORF">I8J32_000620</name>
</gene>
<keyword evidence="2" id="KW-0472">Membrane</keyword>
<dbReference type="RefSeq" id="WP_200614136.1">
    <property type="nucleotide sequence ID" value="NZ_CP071518.1"/>
</dbReference>
<evidence type="ECO:0000256" key="2">
    <source>
        <dbReference type="SAM" id="Phobius"/>
    </source>
</evidence>
<sequence>MDPQDTRPGPTRTTATRPAPRSAPRAAGPGAAHAWRHDVAAVLRRAPGWRYLRGRLVSRLPWLPIGLAAGLLLVLLFALRQPLSERLWPQTRAQALHQQAARALSAGRLTAADGTGARELYEAALALDPDRSDARAGLNRVGQAALAQARAAAARQQYAQARQLLALAAELAMPRAQILALSEQLRAAQADAGGLDALIADAAAARAAGHLDDGPAAALPLYLRVLELQPDRLQALEGREDTLADLLQQAMNALDAGQFTRAAAIIGRVQSADPGHVGLPDALEHRARVAERERTRAQAALEAGQLAAARRGFDALRQLDPDDQTARRGLVAVATRHAQASERHAADFRFPSALQELRRAQAATAALDDEVPAVAQAQQHLARARQAQRSLAAAPATAQRNRRVGELLEAAARAQQRGDLLTPPGDSAFDRLRAANALAPDDPRVRGAMARLVPAAAECFDDALSGNRLIRAGACLDARRALEGNTGAVREGRRELARRWIARGNERLGAGELVEAQEALALARKLDPRSADLEPLAQRVRAATLAQGRVSDP</sequence>
<keyword evidence="4" id="KW-1185">Reference proteome</keyword>
<evidence type="ECO:0000313" key="3">
    <source>
        <dbReference type="EMBL" id="QSX78497.1"/>
    </source>
</evidence>
<organism evidence="3 4">
    <name type="scientific">Agrilutibacter solisilvae</name>
    <dbReference type="NCBI Taxonomy" id="2763317"/>
    <lineage>
        <taxon>Bacteria</taxon>
        <taxon>Pseudomonadati</taxon>
        <taxon>Pseudomonadota</taxon>
        <taxon>Gammaproteobacteria</taxon>
        <taxon>Lysobacterales</taxon>
        <taxon>Lysobacteraceae</taxon>
        <taxon>Agrilutibacter</taxon>
    </lineage>
</organism>
<evidence type="ECO:0000256" key="1">
    <source>
        <dbReference type="SAM" id="MobiDB-lite"/>
    </source>
</evidence>
<name>A0A974XZ71_9GAMM</name>
<dbReference type="EMBL" id="CP071518">
    <property type="protein sequence ID" value="QSX78497.1"/>
    <property type="molecule type" value="Genomic_DNA"/>
</dbReference>
<evidence type="ECO:0008006" key="5">
    <source>
        <dbReference type="Google" id="ProtNLM"/>
    </source>
</evidence>
<dbReference type="Gene3D" id="1.25.40.10">
    <property type="entry name" value="Tetratricopeptide repeat domain"/>
    <property type="match status" value="1"/>
</dbReference>